<dbReference type="Proteomes" id="UP000324897">
    <property type="component" value="Unassembled WGS sequence"/>
</dbReference>
<dbReference type="AlphaFoldDB" id="A0A5J9T7B0"/>
<keyword evidence="2" id="KW-1185">Reference proteome</keyword>
<dbReference type="EMBL" id="RWGY01000045">
    <property type="protein sequence ID" value="TVU07233.1"/>
    <property type="molecule type" value="Genomic_DNA"/>
</dbReference>
<name>A0A5J9T7B0_9POAL</name>
<reference evidence="1 2" key="1">
    <citation type="journal article" date="2019" name="Sci. Rep.">
        <title>A high-quality genome of Eragrostis curvula grass provides insights into Poaceae evolution and supports new strategies to enhance forage quality.</title>
        <authorList>
            <person name="Carballo J."/>
            <person name="Santos B.A.C.M."/>
            <person name="Zappacosta D."/>
            <person name="Garbus I."/>
            <person name="Selva J.P."/>
            <person name="Gallo C.A."/>
            <person name="Diaz A."/>
            <person name="Albertini E."/>
            <person name="Caccamo M."/>
            <person name="Echenique V."/>
        </authorList>
    </citation>
    <scope>NUCLEOTIDE SEQUENCE [LARGE SCALE GENOMIC DNA]</scope>
    <source>
        <strain evidence="2">cv. Victoria</strain>
        <tissue evidence="1">Leaf</tissue>
    </source>
</reference>
<proteinExistence type="predicted"/>
<evidence type="ECO:0000313" key="1">
    <source>
        <dbReference type="EMBL" id="TVU07233.1"/>
    </source>
</evidence>
<evidence type="ECO:0000313" key="2">
    <source>
        <dbReference type="Proteomes" id="UP000324897"/>
    </source>
</evidence>
<sequence length="69" mass="7639">MARSRVTVGRAQDDAAMRRHLVKKVLRLAEAPTCPEAERAYGTEITEFVSNYSEHPRSSGDFSNLGLTS</sequence>
<protein>
    <submittedName>
        <fullName evidence="1">Uncharacterized protein</fullName>
    </submittedName>
</protein>
<gene>
    <name evidence="1" type="ORF">EJB05_47278</name>
</gene>
<organism evidence="1 2">
    <name type="scientific">Eragrostis curvula</name>
    <name type="common">weeping love grass</name>
    <dbReference type="NCBI Taxonomy" id="38414"/>
    <lineage>
        <taxon>Eukaryota</taxon>
        <taxon>Viridiplantae</taxon>
        <taxon>Streptophyta</taxon>
        <taxon>Embryophyta</taxon>
        <taxon>Tracheophyta</taxon>
        <taxon>Spermatophyta</taxon>
        <taxon>Magnoliopsida</taxon>
        <taxon>Liliopsida</taxon>
        <taxon>Poales</taxon>
        <taxon>Poaceae</taxon>
        <taxon>PACMAD clade</taxon>
        <taxon>Chloridoideae</taxon>
        <taxon>Eragrostideae</taxon>
        <taxon>Eragrostidinae</taxon>
        <taxon>Eragrostis</taxon>
    </lineage>
</organism>
<accession>A0A5J9T7B0</accession>
<dbReference type="Gramene" id="TVU07233">
    <property type="protein sequence ID" value="TVU07233"/>
    <property type="gene ID" value="EJB05_47278"/>
</dbReference>
<comment type="caution">
    <text evidence="1">The sequence shown here is derived from an EMBL/GenBank/DDBJ whole genome shotgun (WGS) entry which is preliminary data.</text>
</comment>